<dbReference type="GO" id="GO:0005886">
    <property type="term" value="C:plasma membrane"/>
    <property type="evidence" value="ECO:0007669"/>
    <property type="project" value="InterPro"/>
</dbReference>
<keyword evidence="1" id="KW-0472">Membrane</keyword>
<organism evidence="2 3">
    <name type="scientific">Penicillium cinerascens</name>
    <dbReference type="NCBI Taxonomy" id="70096"/>
    <lineage>
        <taxon>Eukaryota</taxon>
        <taxon>Fungi</taxon>
        <taxon>Dikarya</taxon>
        <taxon>Ascomycota</taxon>
        <taxon>Pezizomycotina</taxon>
        <taxon>Eurotiomycetes</taxon>
        <taxon>Eurotiomycetidae</taxon>
        <taxon>Eurotiales</taxon>
        <taxon>Aspergillaceae</taxon>
        <taxon>Penicillium</taxon>
    </lineage>
</organism>
<reference evidence="2" key="2">
    <citation type="journal article" date="2023" name="IMA Fungus">
        <title>Comparative genomic study of the Penicillium genus elucidates a diverse pangenome and 15 lateral gene transfer events.</title>
        <authorList>
            <person name="Petersen C."/>
            <person name="Sorensen T."/>
            <person name="Nielsen M.R."/>
            <person name="Sondergaard T.E."/>
            <person name="Sorensen J.L."/>
            <person name="Fitzpatrick D.A."/>
            <person name="Frisvad J.C."/>
            <person name="Nielsen K.L."/>
        </authorList>
    </citation>
    <scope>NUCLEOTIDE SEQUENCE</scope>
    <source>
        <strain evidence="2">IBT 15544</strain>
    </source>
</reference>
<evidence type="ECO:0000313" key="3">
    <source>
        <dbReference type="Proteomes" id="UP001150904"/>
    </source>
</evidence>
<dbReference type="InterPro" id="IPR052413">
    <property type="entry name" value="SUR7_domain"/>
</dbReference>
<accession>A0A9W9TAN3</accession>
<dbReference type="Pfam" id="PF06687">
    <property type="entry name" value="SUR7"/>
    <property type="match status" value="1"/>
</dbReference>
<feature type="transmembrane region" description="Helical" evidence="1">
    <location>
        <begin position="149"/>
        <end position="172"/>
    </location>
</feature>
<comment type="caution">
    <text evidence="2">The sequence shown here is derived from an EMBL/GenBank/DDBJ whole genome shotgun (WGS) entry which is preliminary data.</text>
</comment>
<keyword evidence="1" id="KW-1133">Transmembrane helix</keyword>
<dbReference type="AlphaFoldDB" id="A0A9W9TAN3"/>
<sequence length="193" mass="20767">MKVNLSDFPELGKLDLRRTINVAGIDASSMADQATSVINSENQNAADGVAQASATAQTAVSHASDQITSLTNDLKKSLPAYYSIGLWGFCQGQYDAAPFSNCSTPSTTFTFNLLKAFGSLSTEIEDLLPSDGKKLLAESRHVSEWTISAYITGFITMLFAVFFGITTVAFSWGKLPLIACSLVWNERTLFGAI</sequence>
<dbReference type="GeneID" id="83176311"/>
<evidence type="ECO:0000313" key="2">
    <source>
        <dbReference type="EMBL" id="KAJ5215541.1"/>
    </source>
</evidence>
<dbReference type="Proteomes" id="UP001150904">
    <property type="component" value="Unassembled WGS sequence"/>
</dbReference>
<evidence type="ECO:0000256" key="1">
    <source>
        <dbReference type="SAM" id="Phobius"/>
    </source>
</evidence>
<dbReference type="GO" id="GO:0031505">
    <property type="term" value="P:fungal-type cell wall organization"/>
    <property type="evidence" value="ECO:0007669"/>
    <property type="project" value="TreeGrafter"/>
</dbReference>
<dbReference type="InterPro" id="IPR009571">
    <property type="entry name" value="SUR7/Rim9-like_fungi"/>
</dbReference>
<keyword evidence="3" id="KW-1185">Reference proteome</keyword>
<dbReference type="GO" id="GO:0051285">
    <property type="term" value="C:cell cortex of cell tip"/>
    <property type="evidence" value="ECO:0007669"/>
    <property type="project" value="TreeGrafter"/>
</dbReference>
<reference evidence="2" key="1">
    <citation type="submission" date="2022-12" db="EMBL/GenBank/DDBJ databases">
        <authorList>
            <person name="Petersen C."/>
        </authorList>
    </citation>
    <scope>NUCLEOTIDE SEQUENCE</scope>
    <source>
        <strain evidence="2">IBT 15544</strain>
    </source>
</reference>
<dbReference type="OrthoDB" id="4480814at2759"/>
<dbReference type="EMBL" id="JAPQKR010000005">
    <property type="protein sequence ID" value="KAJ5215541.1"/>
    <property type="molecule type" value="Genomic_DNA"/>
</dbReference>
<gene>
    <name evidence="2" type="ORF">N7498_001948</name>
</gene>
<dbReference type="RefSeq" id="XP_058311354.1">
    <property type="nucleotide sequence ID" value="XM_058449010.1"/>
</dbReference>
<dbReference type="PANTHER" id="PTHR28019:SF2">
    <property type="entry name" value="CELL MEMBRANE PROTEIN YLR413W-RELATED"/>
    <property type="match status" value="1"/>
</dbReference>
<proteinExistence type="predicted"/>
<dbReference type="PANTHER" id="PTHR28019">
    <property type="entry name" value="CELL MEMBRANE PROTEIN YLR413W-RELATED"/>
    <property type="match status" value="1"/>
</dbReference>
<protein>
    <submittedName>
        <fullName evidence="2">Uncharacterized protein</fullName>
    </submittedName>
</protein>
<name>A0A9W9TAN3_9EURO</name>
<keyword evidence="1" id="KW-0812">Transmembrane</keyword>